<dbReference type="Proteomes" id="UP001055439">
    <property type="component" value="Chromosome 8"/>
</dbReference>
<protein>
    <submittedName>
        <fullName evidence="1">Uncharacterized protein</fullName>
    </submittedName>
</protein>
<keyword evidence="2" id="KW-1185">Reference proteome</keyword>
<sequence>MHFFSPRSATTSLSNAALLSSEFKQTVMLTASCSTLLMQKQGDYKRQIACFVMHTTDHTHRYNSNWHSPLVVYVTLVDWGARLKKTGKR</sequence>
<name>A0A9E7HA43_9LILI</name>
<dbReference type="EMBL" id="CP097510">
    <property type="protein sequence ID" value="URE26262.1"/>
    <property type="molecule type" value="Genomic_DNA"/>
</dbReference>
<dbReference type="AlphaFoldDB" id="A0A9E7HA43"/>
<evidence type="ECO:0000313" key="2">
    <source>
        <dbReference type="Proteomes" id="UP001055439"/>
    </source>
</evidence>
<organism evidence="1 2">
    <name type="scientific">Musa troglodytarum</name>
    <name type="common">fe'i banana</name>
    <dbReference type="NCBI Taxonomy" id="320322"/>
    <lineage>
        <taxon>Eukaryota</taxon>
        <taxon>Viridiplantae</taxon>
        <taxon>Streptophyta</taxon>
        <taxon>Embryophyta</taxon>
        <taxon>Tracheophyta</taxon>
        <taxon>Spermatophyta</taxon>
        <taxon>Magnoliopsida</taxon>
        <taxon>Liliopsida</taxon>
        <taxon>Zingiberales</taxon>
        <taxon>Musaceae</taxon>
        <taxon>Musa</taxon>
    </lineage>
</organism>
<gene>
    <name evidence="1" type="ORF">MUK42_15880</name>
</gene>
<evidence type="ECO:0000313" key="1">
    <source>
        <dbReference type="EMBL" id="URE26262.1"/>
    </source>
</evidence>
<proteinExistence type="predicted"/>
<reference evidence="1" key="1">
    <citation type="submission" date="2022-05" db="EMBL/GenBank/DDBJ databases">
        <title>The Musa troglodytarum L. genome provides insights into the mechanism of non-climacteric behaviour and enrichment of carotenoids.</title>
        <authorList>
            <person name="Wang J."/>
        </authorList>
    </citation>
    <scope>NUCLEOTIDE SEQUENCE</scope>
    <source>
        <tissue evidence="1">Leaf</tissue>
    </source>
</reference>
<accession>A0A9E7HA43</accession>